<dbReference type="PANTHER" id="PTHR47938">
    <property type="entry name" value="RESPIRATORY COMPLEX I CHAPERONE (CIA84), PUTATIVE (AFU_ORTHOLOGUE AFUA_2G06020)-RELATED"/>
    <property type="match status" value="1"/>
</dbReference>
<dbReference type="EMBL" id="KE148152">
    <property type="protein sequence ID" value="EPE06924.1"/>
    <property type="molecule type" value="Genomic_DNA"/>
</dbReference>
<evidence type="ECO:0000313" key="3">
    <source>
        <dbReference type="EMBL" id="EPE06924.1"/>
    </source>
</evidence>
<reference evidence="3 4" key="1">
    <citation type="journal article" date="2013" name="BMC Genomics">
        <title>The genome and transcriptome of the pine saprophyte Ophiostoma piceae, and a comparison with the bark beetle-associated pine pathogen Grosmannia clavigera.</title>
        <authorList>
            <person name="Haridas S."/>
            <person name="Wang Y."/>
            <person name="Lim L."/>
            <person name="Massoumi Alamouti S."/>
            <person name="Jackman S."/>
            <person name="Docking R."/>
            <person name="Robertson G."/>
            <person name="Birol I."/>
            <person name="Bohlmann J."/>
            <person name="Breuil C."/>
        </authorList>
    </citation>
    <scope>NUCLEOTIDE SEQUENCE [LARGE SCALE GENOMIC DNA]</scope>
    <source>
        <strain evidence="3 4">UAMH 11346</strain>
    </source>
</reference>
<dbReference type="InterPro" id="IPR011990">
    <property type="entry name" value="TPR-like_helical_dom_sf"/>
</dbReference>
<dbReference type="GO" id="GO:0005739">
    <property type="term" value="C:mitochondrion"/>
    <property type="evidence" value="ECO:0007669"/>
    <property type="project" value="TreeGrafter"/>
</dbReference>
<organism evidence="3 4">
    <name type="scientific">Ophiostoma piceae (strain UAMH 11346)</name>
    <name type="common">Sap stain fungus</name>
    <dbReference type="NCBI Taxonomy" id="1262450"/>
    <lineage>
        <taxon>Eukaryota</taxon>
        <taxon>Fungi</taxon>
        <taxon>Dikarya</taxon>
        <taxon>Ascomycota</taxon>
        <taxon>Pezizomycotina</taxon>
        <taxon>Sordariomycetes</taxon>
        <taxon>Sordariomycetidae</taxon>
        <taxon>Ophiostomatales</taxon>
        <taxon>Ophiostomataceae</taxon>
        <taxon>Ophiostoma</taxon>
    </lineage>
</organism>
<accession>S3C061</accession>
<dbReference type="Gene3D" id="1.25.40.10">
    <property type="entry name" value="Tetratricopeptide repeat domain"/>
    <property type="match status" value="1"/>
</dbReference>
<evidence type="ECO:0000256" key="2">
    <source>
        <dbReference type="SAM" id="MobiDB-lite"/>
    </source>
</evidence>
<dbReference type="PANTHER" id="PTHR47938:SF35">
    <property type="entry name" value="PENTATRICOPEPTIDE REPEAT-CONTAINING PROTEIN 4, MITOCHONDRIAL-RELATED"/>
    <property type="match status" value="1"/>
</dbReference>
<dbReference type="HOGENOM" id="CLU_019319_0_0_1"/>
<dbReference type="Proteomes" id="UP000016923">
    <property type="component" value="Unassembled WGS sequence"/>
</dbReference>
<dbReference type="InterPro" id="IPR002885">
    <property type="entry name" value="PPR_rpt"/>
</dbReference>
<feature type="compositionally biased region" description="Low complexity" evidence="2">
    <location>
        <begin position="48"/>
        <end position="68"/>
    </location>
</feature>
<feature type="region of interest" description="Disordered" evidence="2">
    <location>
        <begin position="277"/>
        <end position="304"/>
    </location>
</feature>
<dbReference type="AlphaFoldDB" id="S3C061"/>
<protein>
    <submittedName>
        <fullName evidence="3">Complex i intermediate-associated protein</fullName>
    </submittedName>
</protein>
<feature type="compositionally biased region" description="Polar residues" evidence="2">
    <location>
        <begin position="277"/>
        <end position="291"/>
    </location>
</feature>
<feature type="repeat" description="PPR" evidence="1">
    <location>
        <begin position="761"/>
        <end position="795"/>
    </location>
</feature>
<dbReference type="GO" id="GO:0140053">
    <property type="term" value="P:mitochondrial gene expression"/>
    <property type="evidence" value="ECO:0007669"/>
    <property type="project" value="TreeGrafter"/>
</dbReference>
<dbReference type="STRING" id="1262450.S3C061"/>
<keyword evidence="4" id="KW-1185">Reference proteome</keyword>
<name>S3C061_OPHP1</name>
<sequence length="926" mass="102706">MRSHLAARNAVRRCLVHGPDGHILSAALPSTSTALALSALTATQAPLSTGPTAPISSSTPVSSQPGSKSTHRLQRNAGCFPAQPLSSPSTPRSLSTRPFSTTARRPFFGGLRKAPPRRIKEQHVDPGVVTANSYCASVLSETRPPPRSELVASFREFFSYKYQYSKRVNSTQAHQFRQVLNYLVRKDGSTANEGLTVEDLRIAREALLKPPSSLPVGSTAATSIAHEHLALCRDIYSELLRRRVANPIDFKMHIEIMCQYGASLEATEMVAQYMATNEAQRTQSSQKTPSGNAHEVKAQGASGSALTRRDKELYMIILRGLANEGHENALLAEASKAQAAGLEYMPLFHELMSTFFARKNDFHKFKLWFERPIHNRQQPTAQTYSELLALSQRIGSNSPKPKTGTPTKSNVIIRMGENTSDDSASSVFAEKRRWIQATFQALCDSNPTKDKWDVIFQWAVISLDKGVDDIRHMIETMLKHNSNRPDMAPDAATINGLIRVAAARGDALLAERFIQLGASDAFDIVPDAQTFILQLDYRIDAKDLSGAYASYMHLQNLNCSDEEDAAVINKYLRALCEGARTKAGTAVSPAKNFNPTGRIVDVLDVVESRQTSLEPATIVDLCMTFLECDQQYEVIDVLSVYGLQYSVEERAVVRDAFVGYIVDRKRTSTARAWDAYSLLRQFFAETPPESRLRMMEGFFRRRRPDMACYIFGHMRGADTHGLRPTADMYVQCLEGLGKSPDMTSLRMVHNMLKMDTLVQVSTRIYNALMLAYAASGEPDRALDFWHDISASHEGPSYSSLAIVFWACEKLGHKDAFARSIWAKLQRMEIDVPPNVFDAYVGALAGQGLLDDAKKLVGGMETAMGYGPTVQTLGLTCNALPGQDLQAEFAEWAAHEYPEVWEQVKRKGCGTTVMGLRRYKITRELKA</sequence>
<proteinExistence type="predicted"/>
<dbReference type="eggNOG" id="ENOG502S1M2">
    <property type="taxonomic scope" value="Eukaryota"/>
</dbReference>
<evidence type="ECO:0000313" key="4">
    <source>
        <dbReference type="Proteomes" id="UP000016923"/>
    </source>
</evidence>
<gene>
    <name evidence="3" type="ORF">F503_03351</name>
</gene>
<dbReference type="PROSITE" id="PS51375">
    <property type="entry name" value="PPR"/>
    <property type="match status" value="1"/>
</dbReference>
<evidence type="ECO:0000256" key="1">
    <source>
        <dbReference type="PROSITE-ProRule" id="PRU00708"/>
    </source>
</evidence>
<dbReference type="GO" id="GO:0003729">
    <property type="term" value="F:mRNA binding"/>
    <property type="evidence" value="ECO:0007669"/>
    <property type="project" value="TreeGrafter"/>
</dbReference>
<dbReference type="OrthoDB" id="185373at2759"/>
<dbReference type="Pfam" id="PF01535">
    <property type="entry name" value="PPR"/>
    <property type="match status" value="1"/>
</dbReference>
<dbReference type="VEuPathDB" id="FungiDB:F503_03351"/>
<feature type="compositionally biased region" description="Low complexity" evidence="2">
    <location>
        <begin position="84"/>
        <end position="102"/>
    </location>
</feature>
<feature type="region of interest" description="Disordered" evidence="2">
    <location>
        <begin position="48"/>
        <end position="112"/>
    </location>
</feature>
<dbReference type="OMA" id="CLVFGHM"/>